<dbReference type="Proteomes" id="UP000015106">
    <property type="component" value="Chromosome 4"/>
</dbReference>
<name>A0A8R7U784_TRIUA</name>
<reference evidence="1" key="2">
    <citation type="submission" date="2018-03" db="EMBL/GenBank/DDBJ databases">
        <title>The Triticum urartu genome reveals the dynamic nature of wheat genome evolution.</title>
        <authorList>
            <person name="Ling H."/>
            <person name="Ma B."/>
            <person name="Shi X."/>
            <person name="Liu H."/>
            <person name="Dong L."/>
            <person name="Sun H."/>
            <person name="Cao Y."/>
            <person name="Gao Q."/>
            <person name="Zheng S."/>
            <person name="Li Y."/>
            <person name="Yu Y."/>
            <person name="Du H."/>
            <person name="Qi M."/>
            <person name="Li Y."/>
            <person name="Yu H."/>
            <person name="Cui Y."/>
            <person name="Wang N."/>
            <person name="Chen C."/>
            <person name="Wu H."/>
            <person name="Zhao Y."/>
            <person name="Zhang J."/>
            <person name="Li Y."/>
            <person name="Zhou W."/>
            <person name="Zhang B."/>
            <person name="Hu W."/>
            <person name="Eijk M."/>
            <person name="Tang J."/>
            <person name="Witsenboer H."/>
            <person name="Zhao S."/>
            <person name="Li Z."/>
            <person name="Zhang A."/>
            <person name="Wang D."/>
            <person name="Liang C."/>
        </authorList>
    </citation>
    <scope>NUCLEOTIDE SEQUENCE [LARGE SCALE GENOMIC DNA]</scope>
    <source>
        <strain evidence="1">cv. G1812</strain>
    </source>
</reference>
<dbReference type="EnsemblPlants" id="TuG1812G0400001634.01.T01">
    <property type="protein sequence ID" value="TuG1812G0400001634.01.T01.cds290683"/>
    <property type="gene ID" value="TuG1812G0400001634.01"/>
</dbReference>
<dbReference type="Gramene" id="TuG1812G0400001634.01.T01">
    <property type="protein sequence ID" value="TuG1812G0400001634.01.T01.cds290683"/>
    <property type="gene ID" value="TuG1812G0400001634.01"/>
</dbReference>
<evidence type="ECO:0000313" key="2">
    <source>
        <dbReference type="Proteomes" id="UP000015106"/>
    </source>
</evidence>
<keyword evidence="2" id="KW-1185">Reference proteome</keyword>
<sequence>MGANDLELPVTRLVYVLLLPASAFPAKPCRCHGLSLVVPRQACFVLLPRCPFCRCQDHQIQGCKTASVDSFFQVPRPAKTKTETSSNMSVFGIVKTTSSLTMFC</sequence>
<organism evidence="1 2">
    <name type="scientific">Triticum urartu</name>
    <name type="common">Red wild einkorn</name>
    <name type="synonym">Crithodium urartu</name>
    <dbReference type="NCBI Taxonomy" id="4572"/>
    <lineage>
        <taxon>Eukaryota</taxon>
        <taxon>Viridiplantae</taxon>
        <taxon>Streptophyta</taxon>
        <taxon>Embryophyta</taxon>
        <taxon>Tracheophyta</taxon>
        <taxon>Spermatophyta</taxon>
        <taxon>Magnoliopsida</taxon>
        <taxon>Liliopsida</taxon>
        <taxon>Poales</taxon>
        <taxon>Poaceae</taxon>
        <taxon>BOP clade</taxon>
        <taxon>Pooideae</taxon>
        <taxon>Triticodae</taxon>
        <taxon>Triticeae</taxon>
        <taxon>Triticinae</taxon>
        <taxon>Triticum</taxon>
    </lineage>
</organism>
<reference evidence="1" key="3">
    <citation type="submission" date="2022-06" db="UniProtKB">
        <authorList>
            <consortium name="EnsemblPlants"/>
        </authorList>
    </citation>
    <scope>IDENTIFICATION</scope>
</reference>
<proteinExistence type="predicted"/>
<reference evidence="2" key="1">
    <citation type="journal article" date="2013" name="Nature">
        <title>Draft genome of the wheat A-genome progenitor Triticum urartu.</title>
        <authorList>
            <person name="Ling H.Q."/>
            <person name="Zhao S."/>
            <person name="Liu D."/>
            <person name="Wang J."/>
            <person name="Sun H."/>
            <person name="Zhang C."/>
            <person name="Fan H."/>
            <person name="Li D."/>
            <person name="Dong L."/>
            <person name="Tao Y."/>
            <person name="Gao C."/>
            <person name="Wu H."/>
            <person name="Li Y."/>
            <person name="Cui Y."/>
            <person name="Guo X."/>
            <person name="Zheng S."/>
            <person name="Wang B."/>
            <person name="Yu K."/>
            <person name="Liang Q."/>
            <person name="Yang W."/>
            <person name="Lou X."/>
            <person name="Chen J."/>
            <person name="Feng M."/>
            <person name="Jian J."/>
            <person name="Zhang X."/>
            <person name="Luo G."/>
            <person name="Jiang Y."/>
            <person name="Liu J."/>
            <person name="Wang Z."/>
            <person name="Sha Y."/>
            <person name="Zhang B."/>
            <person name="Wu H."/>
            <person name="Tang D."/>
            <person name="Shen Q."/>
            <person name="Xue P."/>
            <person name="Zou S."/>
            <person name="Wang X."/>
            <person name="Liu X."/>
            <person name="Wang F."/>
            <person name="Yang Y."/>
            <person name="An X."/>
            <person name="Dong Z."/>
            <person name="Zhang K."/>
            <person name="Zhang X."/>
            <person name="Luo M.C."/>
            <person name="Dvorak J."/>
            <person name="Tong Y."/>
            <person name="Wang J."/>
            <person name="Yang H."/>
            <person name="Li Z."/>
            <person name="Wang D."/>
            <person name="Zhang A."/>
            <person name="Wang J."/>
        </authorList>
    </citation>
    <scope>NUCLEOTIDE SEQUENCE</scope>
    <source>
        <strain evidence="2">cv. G1812</strain>
    </source>
</reference>
<accession>A0A8R7U784</accession>
<protein>
    <submittedName>
        <fullName evidence="1">Uncharacterized protein</fullName>
    </submittedName>
</protein>
<dbReference type="AlphaFoldDB" id="A0A8R7U784"/>
<evidence type="ECO:0000313" key="1">
    <source>
        <dbReference type="EnsemblPlants" id="TuG1812G0400001634.01.T01.cds290683"/>
    </source>
</evidence>